<dbReference type="Proteomes" id="UP000266313">
    <property type="component" value="Chromosome"/>
</dbReference>
<name>A0A250KS04_9GAMM</name>
<dbReference type="GO" id="GO:0006281">
    <property type="term" value="P:DNA repair"/>
    <property type="evidence" value="ECO:0007669"/>
    <property type="project" value="InterPro"/>
</dbReference>
<gene>
    <name evidence="1" type="ORF">sS8_1774</name>
</gene>
<organism evidence="1 2">
    <name type="scientific">Methylocaldum marinum</name>
    <dbReference type="NCBI Taxonomy" id="1432792"/>
    <lineage>
        <taxon>Bacteria</taxon>
        <taxon>Pseudomonadati</taxon>
        <taxon>Pseudomonadota</taxon>
        <taxon>Gammaproteobacteria</taxon>
        <taxon>Methylococcales</taxon>
        <taxon>Methylococcaceae</taxon>
        <taxon>Methylocaldum</taxon>
    </lineage>
</organism>
<evidence type="ECO:0000313" key="1">
    <source>
        <dbReference type="EMBL" id="BBA33731.1"/>
    </source>
</evidence>
<dbReference type="KEGG" id="mmai:sS8_1774"/>
<dbReference type="SUPFAM" id="SSF48150">
    <property type="entry name" value="DNA-glycosylase"/>
    <property type="match status" value="1"/>
</dbReference>
<dbReference type="AlphaFoldDB" id="A0A250KS04"/>
<dbReference type="EMBL" id="AP017928">
    <property type="protein sequence ID" value="BBA33731.1"/>
    <property type="molecule type" value="Genomic_DNA"/>
</dbReference>
<protein>
    <submittedName>
        <fullName evidence="1">Putative cytoplasmic protein</fullName>
    </submittedName>
</protein>
<proteinExistence type="predicted"/>
<dbReference type="InterPro" id="IPR011257">
    <property type="entry name" value="DNA_glycosylase"/>
</dbReference>
<reference evidence="1 2" key="1">
    <citation type="submission" date="2016-12" db="EMBL/GenBank/DDBJ databases">
        <title>Genome sequencing of Methylocaldum marinum.</title>
        <authorList>
            <person name="Takeuchi M."/>
            <person name="Kamagata Y."/>
            <person name="Hiraoka S."/>
            <person name="Oshima K."/>
            <person name="Hattori M."/>
            <person name="Iwasaki W."/>
        </authorList>
    </citation>
    <scope>NUCLEOTIDE SEQUENCE [LARGE SCALE GENOMIC DNA]</scope>
    <source>
        <strain evidence="1 2">S8</strain>
    </source>
</reference>
<evidence type="ECO:0000313" key="2">
    <source>
        <dbReference type="Proteomes" id="UP000266313"/>
    </source>
</evidence>
<accession>A0A250KS04</accession>
<keyword evidence="2" id="KW-1185">Reference proteome</keyword>
<dbReference type="GO" id="GO:0003824">
    <property type="term" value="F:catalytic activity"/>
    <property type="evidence" value="ECO:0007669"/>
    <property type="project" value="InterPro"/>
</dbReference>
<sequence length="239" mass="26157">MYGMSEPAQTETEHLLPTDLVAARRGRFSAELGIDVAELDDGELFKWLLAAVLFGARISERLAARTYRAFAERKLATPEAIIECGWNGLVAILDSGGYTRYDFKTATKLLNLSRSLLENYQGSLNRLHAEAESAEDLERRLIALAKGIGPTTVNIFLRELRGVWAKAAPALSELATDAAKTLGFLPEGQCDSRFAAARLQALWARAGGSARDFPDFETALVREGLLLRRAKAHGARTAH</sequence>